<accession>A0AAP0FU01</accession>
<sequence>MEVWIVLCAEIGGNLKPSLCFYSSPTFILSFFSFVEKELTLDNLQLCSFQRHSFCSRIGSRLQFSVFQITFLLPRIIGLWRCQRVSGVRERRKKGELEKLEGVVPSYSQW</sequence>
<keyword evidence="2" id="KW-1185">Reference proteome</keyword>
<comment type="caution">
    <text evidence="1">The sequence shown here is derived from an EMBL/GenBank/DDBJ whole genome shotgun (WGS) entry which is preliminary data.</text>
</comment>
<dbReference type="Proteomes" id="UP001418222">
    <property type="component" value="Unassembled WGS sequence"/>
</dbReference>
<gene>
    <name evidence="1" type="ORF">KSP39_PZI024298</name>
</gene>
<dbReference type="AlphaFoldDB" id="A0AAP0FU01"/>
<reference evidence="1 2" key="1">
    <citation type="journal article" date="2022" name="Nat. Plants">
        <title>Genomes of leafy and leafless Platanthera orchids illuminate the evolution of mycoheterotrophy.</title>
        <authorList>
            <person name="Li M.H."/>
            <person name="Liu K.W."/>
            <person name="Li Z."/>
            <person name="Lu H.C."/>
            <person name="Ye Q.L."/>
            <person name="Zhang D."/>
            <person name="Wang J.Y."/>
            <person name="Li Y.F."/>
            <person name="Zhong Z.M."/>
            <person name="Liu X."/>
            <person name="Yu X."/>
            <person name="Liu D.K."/>
            <person name="Tu X.D."/>
            <person name="Liu B."/>
            <person name="Hao Y."/>
            <person name="Liao X.Y."/>
            <person name="Jiang Y.T."/>
            <person name="Sun W.H."/>
            <person name="Chen J."/>
            <person name="Chen Y.Q."/>
            <person name="Ai Y."/>
            <person name="Zhai J.W."/>
            <person name="Wu S.S."/>
            <person name="Zhou Z."/>
            <person name="Hsiao Y.Y."/>
            <person name="Wu W.L."/>
            <person name="Chen Y.Y."/>
            <person name="Lin Y.F."/>
            <person name="Hsu J.L."/>
            <person name="Li C.Y."/>
            <person name="Wang Z.W."/>
            <person name="Zhao X."/>
            <person name="Zhong W.Y."/>
            <person name="Ma X.K."/>
            <person name="Ma L."/>
            <person name="Huang J."/>
            <person name="Chen G.Z."/>
            <person name="Huang M.Z."/>
            <person name="Huang L."/>
            <person name="Peng D.H."/>
            <person name="Luo Y.B."/>
            <person name="Zou S.Q."/>
            <person name="Chen S.P."/>
            <person name="Lan S."/>
            <person name="Tsai W.C."/>
            <person name="Van de Peer Y."/>
            <person name="Liu Z.J."/>
        </authorList>
    </citation>
    <scope>NUCLEOTIDE SEQUENCE [LARGE SCALE GENOMIC DNA]</scope>
    <source>
        <strain evidence="1">Lor287</strain>
    </source>
</reference>
<dbReference type="EMBL" id="JBBWWQ010000021">
    <property type="protein sequence ID" value="KAK8913955.1"/>
    <property type="molecule type" value="Genomic_DNA"/>
</dbReference>
<evidence type="ECO:0000313" key="1">
    <source>
        <dbReference type="EMBL" id="KAK8913955.1"/>
    </source>
</evidence>
<name>A0AAP0FU01_9ASPA</name>
<protein>
    <submittedName>
        <fullName evidence="1">Uncharacterized protein</fullName>
    </submittedName>
</protein>
<evidence type="ECO:0000313" key="2">
    <source>
        <dbReference type="Proteomes" id="UP001418222"/>
    </source>
</evidence>
<proteinExistence type="predicted"/>
<organism evidence="1 2">
    <name type="scientific">Platanthera zijinensis</name>
    <dbReference type="NCBI Taxonomy" id="2320716"/>
    <lineage>
        <taxon>Eukaryota</taxon>
        <taxon>Viridiplantae</taxon>
        <taxon>Streptophyta</taxon>
        <taxon>Embryophyta</taxon>
        <taxon>Tracheophyta</taxon>
        <taxon>Spermatophyta</taxon>
        <taxon>Magnoliopsida</taxon>
        <taxon>Liliopsida</taxon>
        <taxon>Asparagales</taxon>
        <taxon>Orchidaceae</taxon>
        <taxon>Orchidoideae</taxon>
        <taxon>Orchideae</taxon>
        <taxon>Orchidinae</taxon>
        <taxon>Platanthera</taxon>
    </lineage>
</organism>